<feature type="coiled-coil region" evidence="1">
    <location>
        <begin position="75"/>
        <end position="102"/>
    </location>
</feature>
<comment type="caution">
    <text evidence="3">The sequence shown here is derived from an EMBL/GenBank/DDBJ whole genome shotgun (WGS) entry which is preliminary data.</text>
</comment>
<evidence type="ECO:0000256" key="1">
    <source>
        <dbReference type="SAM" id="Coils"/>
    </source>
</evidence>
<evidence type="ECO:0000259" key="2">
    <source>
        <dbReference type="Pfam" id="PF08486"/>
    </source>
</evidence>
<dbReference type="PANTHER" id="PTHR30032:SF4">
    <property type="entry name" value="AMIDASE ENHANCER"/>
    <property type="match status" value="1"/>
</dbReference>
<dbReference type="Proteomes" id="UP001596109">
    <property type="component" value="Unassembled WGS sequence"/>
</dbReference>
<dbReference type="InterPro" id="IPR013693">
    <property type="entry name" value="SpoIID/LytB_N"/>
</dbReference>
<dbReference type="PANTHER" id="PTHR30032">
    <property type="entry name" value="N-ACETYLMURAMOYL-L-ALANINE AMIDASE-RELATED"/>
    <property type="match status" value="1"/>
</dbReference>
<dbReference type="EMBL" id="JBHSNO010000005">
    <property type="protein sequence ID" value="MFC5589157.1"/>
    <property type="molecule type" value="Genomic_DNA"/>
</dbReference>
<organism evidence="3 4">
    <name type="scientific">Sporosarcina soli</name>
    <dbReference type="NCBI Taxonomy" id="334736"/>
    <lineage>
        <taxon>Bacteria</taxon>
        <taxon>Bacillati</taxon>
        <taxon>Bacillota</taxon>
        <taxon>Bacilli</taxon>
        <taxon>Bacillales</taxon>
        <taxon>Caryophanaceae</taxon>
        <taxon>Sporosarcina</taxon>
    </lineage>
</organism>
<proteinExistence type="predicted"/>
<dbReference type="NCBIfam" id="TIGR02669">
    <property type="entry name" value="SpoIID_LytB"/>
    <property type="match status" value="1"/>
</dbReference>
<accession>A0ABW0TI54</accession>
<keyword evidence="4" id="KW-1185">Reference proteome</keyword>
<sequence length="292" mass="32143">MDATAKLCSIEISVAGVDKPIPLEEYVAGVVAAEMPVSFHEEALKAQAIAARTYALRTTENGQKPIAADVSAQVYATEKDRKERWKKEFKRNEEKVQAAVQATAGDILVYEDEMISAMFFSTSNGKTEAAQNFSGNDIPYLQSVDSPGEEDVAPTVERATEIALTKWNQILGTNWNADHFRKLQLVRNSTGRVQKVISTGFEATGREIRDQLELASTDFDIAYDVTNEIVHITTTGYGHGVGMSQYGAEAFAQKGWPADRILLHYYSGTEIKKFTSLDSECLKSPSLANNSE</sequence>
<protein>
    <submittedName>
        <fullName evidence="3">Stage II sporulation protein D</fullName>
    </submittedName>
</protein>
<dbReference type="InterPro" id="IPR014225">
    <property type="entry name" value="Spore_II_D_firmicutes"/>
</dbReference>
<keyword evidence="1" id="KW-0175">Coiled coil</keyword>
<name>A0ABW0TI54_9BACL</name>
<evidence type="ECO:0000313" key="4">
    <source>
        <dbReference type="Proteomes" id="UP001596109"/>
    </source>
</evidence>
<dbReference type="InterPro" id="IPR013486">
    <property type="entry name" value="SpoIID/LytB"/>
</dbReference>
<gene>
    <name evidence="3" type="primary">spoIID</name>
    <name evidence="3" type="ORF">ACFPRA_09680</name>
</gene>
<reference evidence="4" key="1">
    <citation type="journal article" date="2019" name="Int. J. Syst. Evol. Microbiol.">
        <title>The Global Catalogue of Microorganisms (GCM) 10K type strain sequencing project: providing services to taxonomists for standard genome sequencing and annotation.</title>
        <authorList>
            <consortium name="The Broad Institute Genomics Platform"/>
            <consortium name="The Broad Institute Genome Sequencing Center for Infectious Disease"/>
            <person name="Wu L."/>
            <person name="Ma J."/>
        </authorList>
    </citation>
    <scope>NUCLEOTIDE SEQUENCE [LARGE SCALE GENOMIC DNA]</scope>
    <source>
        <strain evidence="4">CGMCC 4.1434</strain>
    </source>
</reference>
<evidence type="ECO:0000313" key="3">
    <source>
        <dbReference type="EMBL" id="MFC5589157.1"/>
    </source>
</evidence>
<feature type="domain" description="Sporulation stage II protein D amidase enhancer LytB N-terminal" evidence="2">
    <location>
        <begin position="20"/>
        <end position="110"/>
    </location>
</feature>
<dbReference type="RefSeq" id="WP_381433370.1">
    <property type="nucleotide sequence ID" value="NZ_JBHSNO010000005.1"/>
</dbReference>
<dbReference type="Pfam" id="PF08486">
    <property type="entry name" value="SpoIID"/>
    <property type="match status" value="1"/>
</dbReference>
<dbReference type="NCBIfam" id="TIGR02870">
    <property type="entry name" value="spore_II_D"/>
    <property type="match status" value="1"/>
</dbReference>
<dbReference type="InterPro" id="IPR051922">
    <property type="entry name" value="Bact_Sporulation_Assoc"/>
</dbReference>